<protein>
    <submittedName>
        <fullName evidence="6">Uncharacterized protein</fullName>
    </submittedName>
</protein>
<keyword evidence="7" id="KW-1185">Reference proteome</keyword>
<accession>A0A482VIG7</accession>
<dbReference type="GO" id="GO:0007218">
    <property type="term" value="P:neuropeptide signaling pathway"/>
    <property type="evidence" value="ECO:0007669"/>
    <property type="project" value="UniProtKB-KW"/>
</dbReference>
<keyword evidence="4" id="KW-0027">Amidation</keyword>
<dbReference type="AlphaFoldDB" id="A0A482VIG7"/>
<dbReference type="InterPro" id="IPR001484">
    <property type="entry name" value="Pyrokinin_CS"/>
</dbReference>
<keyword evidence="3" id="KW-0964">Secreted</keyword>
<gene>
    <name evidence="6" type="ORF">BDFB_002005</name>
</gene>
<sequence>MPIQLKFEKKVFGANSKSTNDSFSESKEPKRTKLSSVYALTPSLRIGRRSENTYAKRRIGKMVSFPRIGRGDSTNYDESNYGAKRPGSGSGMWFGPRLGRVQKRNSDDYTPWTYIILNGEGPVSRQVYTPRLGRESEEIYDDLGSDVDVLA</sequence>
<comment type="caution">
    <text evidence="6">The sequence shown here is derived from an EMBL/GenBank/DDBJ whole genome shotgun (WGS) entry which is preliminary data.</text>
</comment>
<evidence type="ECO:0000256" key="5">
    <source>
        <dbReference type="ARBA" id="ARBA00023320"/>
    </source>
</evidence>
<dbReference type="PROSITE" id="PS00539">
    <property type="entry name" value="PYROKININ"/>
    <property type="match status" value="1"/>
</dbReference>
<dbReference type="EMBL" id="QDEB01098129">
    <property type="protein sequence ID" value="RZC32317.1"/>
    <property type="molecule type" value="Genomic_DNA"/>
</dbReference>
<evidence type="ECO:0000313" key="7">
    <source>
        <dbReference type="Proteomes" id="UP000292052"/>
    </source>
</evidence>
<dbReference type="GO" id="GO:0005576">
    <property type="term" value="C:extracellular region"/>
    <property type="evidence" value="ECO:0007669"/>
    <property type="project" value="UniProtKB-SubCell"/>
</dbReference>
<evidence type="ECO:0000256" key="1">
    <source>
        <dbReference type="ARBA" id="ARBA00004613"/>
    </source>
</evidence>
<evidence type="ECO:0000256" key="4">
    <source>
        <dbReference type="ARBA" id="ARBA00022815"/>
    </source>
</evidence>
<comment type="similarity">
    <text evidence="2">Belongs to the pyrokinin family.</text>
</comment>
<dbReference type="OrthoDB" id="6430009at2759"/>
<dbReference type="Proteomes" id="UP000292052">
    <property type="component" value="Unassembled WGS sequence"/>
</dbReference>
<name>A0A482VIG7_ASBVE</name>
<evidence type="ECO:0000313" key="6">
    <source>
        <dbReference type="EMBL" id="RZC32317.1"/>
    </source>
</evidence>
<keyword evidence="5" id="KW-0527">Neuropeptide</keyword>
<evidence type="ECO:0000256" key="3">
    <source>
        <dbReference type="ARBA" id="ARBA00022525"/>
    </source>
</evidence>
<evidence type="ECO:0000256" key="2">
    <source>
        <dbReference type="ARBA" id="ARBA00007714"/>
    </source>
</evidence>
<proteinExistence type="inferred from homology"/>
<organism evidence="6 7">
    <name type="scientific">Asbolus verrucosus</name>
    <name type="common">Desert ironclad beetle</name>
    <dbReference type="NCBI Taxonomy" id="1661398"/>
    <lineage>
        <taxon>Eukaryota</taxon>
        <taxon>Metazoa</taxon>
        <taxon>Ecdysozoa</taxon>
        <taxon>Arthropoda</taxon>
        <taxon>Hexapoda</taxon>
        <taxon>Insecta</taxon>
        <taxon>Pterygota</taxon>
        <taxon>Neoptera</taxon>
        <taxon>Endopterygota</taxon>
        <taxon>Coleoptera</taxon>
        <taxon>Polyphaga</taxon>
        <taxon>Cucujiformia</taxon>
        <taxon>Tenebrionidae</taxon>
        <taxon>Pimeliinae</taxon>
        <taxon>Asbolus</taxon>
    </lineage>
</organism>
<comment type="subcellular location">
    <subcellularLocation>
        <location evidence="1">Secreted</location>
    </subcellularLocation>
</comment>
<reference evidence="6 7" key="1">
    <citation type="submission" date="2017-03" db="EMBL/GenBank/DDBJ databases">
        <title>Genome of the blue death feigning beetle - Asbolus verrucosus.</title>
        <authorList>
            <person name="Rider S.D."/>
        </authorList>
    </citation>
    <scope>NUCLEOTIDE SEQUENCE [LARGE SCALE GENOMIC DNA]</scope>
    <source>
        <strain evidence="6">Butters</strain>
        <tissue evidence="6">Head and leg muscle</tissue>
    </source>
</reference>
<dbReference type="GO" id="GO:0005184">
    <property type="term" value="F:neuropeptide hormone activity"/>
    <property type="evidence" value="ECO:0007669"/>
    <property type="project" value="InterPro"/>
</dbReference>